<dbReference type="SUPFAM" id="SSF56112">
    <property type="entry name" value="Protein kinase-like (PK-like)"/>
    <property type="match status" value="1"/>
</dbReference>
<dbReference type="AlphaFoldDB" id="A0AAD7CI09"/>
<dbReference type="InterPro" id="IPR000719">
    <property type="entry name" value="Prot_kinase_dom"/>
</dbReference>
<dbReference type="PROSITE" id="PS50011">
    <property type="entry name" value="PROTEIN_KINASE_DOM"/>
    <property type="match status" value="1"/>
</dbReference>
<proteinExistence type="predicted"/>
<sequence>MDSASGRDSFAQTREPGRGTVIIKATVLASPGDDHNGTDVVVKWVWSSETRTTEVDFVWRARTLAEMENPDMLDHLPNFFHSEEIGVSGALVLRLVVQESLKPLDDSTLTAAELAKAFKDIFECYRWLVEVAKILHRDISIPNLMYRRKNDQIYGVLNDFDLVHSMGEGNPPMAPSARSPTWLLTCSSSNLWCTCPATTSNR</sequence>
<organism evidence="2 3">
    <name type="scientific">Roridomyces roridus</name>
    <dbReference type="NCBI Taxonomy" id="1738132"/>
    <lineage>
        <taxon>Eukaryota</taxon>
        <taxon>Fungi</taxon>
        <taxon>Dikarya</taxon>
        <taxon>Basidiomycota</taxon>
        <taxon>Agaricomycotina</taxon>
        <taxon>Agaricomycetes</taxon>
        <taxon>Agaricomycetidae</taxon>
        <taxon>Agaricales</taxon>
        <taxon>Marasmiineae</taxon>
        <taxon>Mycenaceae</taxon>
        <taxon>Roridomyces</taxon>
    </lineage>
</organism>
<comment type="caution">
    <text evidence="2">The sequence shown here is derived from an EMBL/GenBank/DDBJ whole genome shotgun (WGS) entry which is preliminary data.</text>
</comment>
<dbReference type="InterPro" id="IPR011009">
    <property type="entry name" value="Kinase-like_dom_sf"/>
</dbReference>
<protein>
    <recommendedName>
        <fullName evidence="1">Protein kinase domain-containing protein</fullName>
    </recommendedName>
</protein>
<dbReference type="Gene3D" id="1.10.510.10">
    <property type="entry name" value="Transferase(Phosphotransferase) domain 1"/>
    <property type="match status" value="1"/>
</dbReference>
<name>A0AAD7CI09_9AGAR</name>
<keyword evidence="3" id="KW-1185">Reference proteome</keyword>
<gene>
    <name evidence="2" type="ORF">FB45DRAFT_3127</name>
</gene>
<dbReference type="EMBL" id="JARKIF010000001">
    <property type="protein sequence ID" value="KAJ7649778.1"/>
    <property type="molecule type" value="Genomic_DNA"/>
</dbReference>
<accession>A0AAD7CI09</accession>
<feature type="domain" description="Protein kinase" evidence="1">
    <location>
        <begin position="10"/>
        <end position="202"/>
    </location>
</feature>
<dbReference type="InterPro" id="IPR040976">
    <property type="entry name" value="Pkinase_fungal"/>
</dbReference>
<dbReference type="GO" id="GO:0005524">
    <property type="term" value="F:ATP binding"/>
    <property type="evidence" value="ECO:0007669"/>
    <property type="project" value="InterPro"/>
</dbReference>
<evidence type="ECO:0000259" key="1">
    <source>
        <dbReference type="PROSITE" id="PS50011"/>
    </source>
</evidence>
<evidence type="ECO:0000313" key="3">
    <source>
        <dbReference type="Proteomes" id="UP001221142"/>
    </source>
</evidence>
<dbReference type="GO" id="GO:0004672">
    <property type="term" value="F:protein kinase activity"/>
    <property type="evidence" value="ECO:0007669"/>
    <property type="project" value="InterPro"/>
</dbReference>
<dbReference type="Proteomes" id="UP001221142">
    <property type="component" value="Unassembled WGS sequence"/>
</dbReference>
<dbReference type="Pfam" id="PF17667">
    <property type="entry name" value="Pkinase_fungal"/>
    <property type="match status" value="1"/>
</dbReference>
<reference evidence="2" key="1">
    <citation type="submission" date="2023-03" db="EMBL/GenBank/DDBJ databases">
        <title>Massive genome expansion in bonnet fungi (Mycena s.s.) driven by repeated elements and novel gene families across ecological guilds.</title>
        <authorList>
            <consortium name="Lawrence Berkeley National Laboratory"/>
            <person name="Harder C.B."/>
            <person name="Miyauchi S."/>
            <person name="Viragh M."/>
            <person name="Kuo A."/>
            <person name="Thoen E."/>
            <person name="Andreopoulos B."/>
            <person name="Lu D."/>
            <person name="Skrede I."/>
            <person name="Drula E."/>
            <person name="Henrissat B."/>
            <person name="Morin E."/>
            <person name="Kohler A."/>
            <person name="Barry K."/>
            <person name="LaButti K."/>
            <person name="Morin E."/>
            <person name="Salamov A."/>
            <person name="Lipzen A."/>
            <person name="Mereny Z."/>
            <person name="Hegedus B."/>
            <person name="Baldrian P."/>
            <person name="Stursova M."/>
            <person name="Weitz H."/>
            <person name="Taylor A."/>
            <person name="Grigoriev I.V."/>
            <person name="Nagy L.G."/>
            <person name="Martin F."/>
            <person name="Kauserud H."/>
        </authorList>
    </citation>
    <scope>NUCLEOTIDE SEQUENCE</scope>
    <source>
        <strain evidence="2">9284</strain>
    </source>
</reference>
<evidence type="ECO:0000313" key="2">
    <source>
        <dbReference type="EMBL" id="KAJ7649778.1"/>
    </source>
</evidence>